<name>A0ABT3A766_9ALTE</name>
<dbReference type="PANTHER" id="PTHR30086:SF20">
    <property type="entry name" value="ARGININE EXPORTER PROTEIN ARGO-RELATED"/>
    <property type="match status" value="1"/>
</dbReference>
<organism evidence="7 8">
    <name type="scientific">Fluctibacter corallii</name>
    <dbReference type="NCBI Taxonomy" id="2984329"/>
    <lineage>
        <taxon>Bacteria</taxon>
        <taxon>Pseudomonadati</taxon>
        <taxon>Pseudomonadota</taxon>
        <taxon>Gammaproteobacteria</taxon>
        <taxon>Alteromonadales</taxon>
        <taxon>Alteromonadaceae</taxon>
        <taxon>Fluctibacter</taxon>
    </lineage>
</organism>
<evidence type="ECO:0000256" key="6">
    <source>
        <dbReference type="SAM" id="Phobius"/>
    </source>
</evidence>
<feature type="transmembrane region" description="Helical" evidence="6">
    <location>
        <begin position="73"/>
        <end position="91"/>
    </location>
</feature>
<comment type="caution">
    <text evidence="7">The sequence shown here is derived from an EMBL/GenBank/DDBJ whole genome shotgun (WGS) entry which is preliminary data.</text>
</comment>
<evidence type="ECO:0000313" key="7">
    <source>
        <dbReference type="EMBL" id="MCV2884538.1"/>
    </source>
</evidence>
<dbReference type="Proteomes" id="UP001652504">
    <property type="component" value="Unassembled WGS sequence"/>
</dbReference>
<accession>A0ABT3A766</accession>
<feature type="transmembrane region" description="Helical" evidence="6">
    <location>
        <begin position="178"/>
        <end position="195"/>
    </location>
</feature>
<dbReference type="EMBL" id="JAOWKX010000003">
    <property type="protein sequence ID" value="MCV2884538.1"/>
    <property type="molecule type" value="Genomic_DNA"/>
</dbReference>
<keyword evidence="4 6" id="KW-1133">Transmembrane helix</keyword>
<dbReference type="InterPro" id="IPR001123">
    <property type="entry name" value="LeuE-type"/>
</dbReference>
<dbReference type="PANTHER" id="PTHR30086">
    <property type="entry name" value="ARGININE EXPORTER PROTEIN ARGO"/>
    <property type="match status" value="1"/>
</dbReference>
<keyword evidence="8" id="KW-1185">Reference proteome</keyword>
<evidence type="ECO:0000256" key="1">
    <source>
        <dbReference type="ARBA" id="ARBA00004651"/>
    </source>
</evidence>
<reference evidence="7 8" key="1">
    <citation type="submission" date="2022-10" db="EMBL/GenBank/DDBJ databases">
        <title>Aestuariibacter sp. AA17 isolated from Montipora capitata coral fragment.</title>
        <authorList>
            <person name="Emsley S.A."/>
            <person name="Pfannmuller K.M."/>
            <person name="Loughran R.M."/>
            <person name="Shlafstein M."/>
            <person name="Papke E."/>
            <person name="Saw J.H."/>
            <person name="Ushijima B."/>
            <person name="Videau P."/>
        </authorList>
    </citation>
    <scope>NUCLEOTIDE SEQUENCE [LARGE SCALE GENOMIC DNA]</scope>
    <source>
        <strain evidence="7 8">AA17</strain>
    </source>
</reference>
<dbReference type="Pfam" id="PF01810">
    <property type="entry name" value="LysE"/>
    <property type="match status" value="1"/>
</dbReference>
<feature type="transmembrane region" description="Helical" evidence="6">
    <location>
        <begin position="140"/>
        <end position="162"/>
    </location>
</feature>
<sequence>MIELLPALALFAFVSSATPGPNNLMLMASGANFGFKPTLPHMIGVAFGFTVMVILVGMGIMALFELYPITYDLLRIFSVGYLLYLAFKIAAANKQFDEDNTRAKPFTFWQAVLFQWVNPKAWSMALTALSVYAPSREIEAVFFVAIIFGLINFPTISVWVVTGQKIKLYLKEPKRLSWFNRIMALLLVGSLYPMFM</sequence>
<evidence type="ECO:0000313" key="8">
    <source>
        <dbReference type="Proteomes" id="UP001652504"/>
    </source>
</evidence>
<evidence type="ECO:0000256" key="2">
    <source>
        <dbReference type="ARBA" id="ARBA00022475"/>
    </source>
</evidence>
<proteinExistence type="predicted"/>
<evidence type="ECO:0000256" key="5">
    <source>
        <dbReference type="ARBA" id="ARBA00023136"/>
    </source>
</evidence>
<keyword evidence="5 6" id="KW-0472">Membrane</keyword>
<gene>
    <name evidence="7" type="ORF">OE749_07515</name>
</gene>
<evidence type="ECO:0000256" key="3">
    <source>
        <dbReference type="ARBA" id="ARBA00022692"/>
    </source>
</evidence>
<protein>
    <submittedName>
        <fullName evidence="7">LysE family translocator</fullName>
    </submittedName>
</protein>
<keyword evidence="2" id="KW-1003">Cell membrane</keyword>
<feature type="transmembrane region" description="Helical" evidence="6">
    <location>
        <begin position="43"/>
        <end position="66"/>
    </location>
</feature>
<keyword evidence="3 6" id="KW-0812">Transmembrane</keyword>
<evidence type="ECO:0000256" key="4">
    <source>
        <dbReference type="ARBA" id="ARBA00022989"/>
    </source>
</evidence>
<dbReference type="RefSeq" id="WP_263711821.1">
    <property type="nucleotide sequence ID" value="NZ_JAOWKX010000003.1"/>
</dbReference>
<comment type="subcellular location">
    <subcellularLocation>
        <location evidence="1">Cell membrane</location>
        <topology evidence="1">Multi-pass membrane protein</topology>
    </subcellularLocation>
</comment>